<accession>A0A6G1E4C3</accession>
<dbReference type="Proteomes" id="UP000479710">
    <property type="component" value="Unassembled WGS sequence"/>
</dbReference>
<keyword evidence="3" id="KW-1185">Reference proteome</keyword>
<sequence>MEPATEKREAEQEEQQHLSHDEPAVPFVDEDEAEAEKNECCNRELKAGLHPLRCKFVLWYTGRTPGAAAPSDHRPFEMLKTEAIGRSPFEQLKIEDMQTRGPLRAKESSKDEGHCVQGKAAVEWVEP</sequence>
<evidence type="ECO:0000313" key="2">
    <source>
        <dbReference type="EMBL" id="KAF0919577.1"/>
    </source>
</evidence>
<feature type="region of interest" description="Disordered" evidence="1">
    <location>
        <begin position="1"/>
        <end position="34"/>
    </location>
</feature>
<proteinExistence type="predicted"/>
<evidence type="ECO:0000256" key="1">
    <source>
        <dbReference type="SAM" id="MobiDB-lite"/>
    </source>
</evidence>
<gene>
    <name evidence="2" type="ORF">E2562_029801</name>
</gene>
<dbReference type="AlphaFoldDB" id="A0A6G1E4C3"/>
<dbReference type="OrthoDB" id="590761at2759"/>
<name>A0A6G1E4C3_9ORYZ</name>
<reference evidence="2 3" key="1">
    <citation type="submission" date="2019-11" db="EMBL/GenBank/DDBJ databases">
        <title>Whole genome sequence of Oryza granulata.</title>
        <authorList>
            <person name="Li W."/>
        </authorList>
    </citation>
    <scope>NUCLEOTIDE SEQUENCE [LARGE SCALE GENOMIC DNA]</scope>
    <source>
        <strain evidence="3">cv. Menghai</strain>
        <tissue evidence="2">Leaf</tissue>
    </source>
</reference>
<feature type="compositionally biased region" description="Basic and acidic residues" evidence="1">
    <location>
        <begin position="1"/>
        <end position="23"/>
    </location>
</feature>
<evidence type="ECO:0000313" key="3">
    <source>
        <dbReference type="Proteomes" id="UP000479710"/>
    </source>
</evidence>
<organism evidence="2 3">
    <name type="scientific">Oryza meyeriana var. granulata</name>
    <dbReference type="NCBI Taxonomy" id="110450"/>
    <lineage>
        <taxon>Eukaryota</taxon>
        <taxon>Viridiplantae</taxon>
        <taxon>Streptophyta</taxon>
        <taxon>Embryophyta</taxon>
        <taxon>Tracheophyta</taxon>
        <taxon>Spermatophyta</taxon>
        <taxon>Magnoliopsida</taxon>
        <taxon>Liliopsida</taxon>
        <taxon>Poales</taxon>
        <taxon>Poaceae</taxon>
        <taxon>BOP clade</taxon>
        <taxon>Oryzoideae</taxon>
        <taxon>Oryzeae</taxon>
        <taxon>Oryzinae</taxon>
        <taxon>Oryza</taxon>
        <taxon>Oryza meyeriana</taxon>
    </lineage>
</organism>
<comment type="caution">
    <text evidence="2">The sequence shown here is derived from an EMBL/GenBank/DDBJ whole genome shotgun (WGS) entry which is preliminary data.</text>
</comment>
<protein>
    <submittedName>
        <fullName evidence="2">Uncharacterized protein</fullName>
    </submittedName>
</protein>
<dbReference type="EMBL" id="SPHZ02000005">
    <property type="protein sequence ID" value="KAF0919577.1"/>
    <property type="molecule type" value="Genomic_DNA"/>
</dbReference>